<evidence type="ECO:0000256" key="5">
    <source>
        <dbReference type="ARBA" id="ARBA00023180"/>
    </source>
</evidence>
<evidence type="ECO:0000313" key="7">
    <source>
        <dbReference type="EMBL" id="CAA9994467.1"/>
    </source>
</evidence>
<reference evidence="7 8" key="1">
    <citation type="submission" date="2020-02" db="EMBL/GenBank/DDBJ databases">
        <authorList>
            <person name="Ferguson B K."/>
        </authorList>
    </citation>
    <scope>NUCLEOTIDE SEQUENCE [LARGE SCALE GENOMIC DNA]</scope>
</reference>
<protein>
    <recommendedName>
        <fullName evidence="6">APCDD1 domain-containing protein</fullName>
    </recommendedName>
</protein>
<keyword evidence="3" id="KW-0732">Signal</keyword>
<evidence type="ECO:0000256" key="4">
    <source>
        <dbReference type="ARBA" id="ARBA00023136"/>
    </source>
</evidence>
<evidence type="ECO:0000256" key="2">
    <source>
        <dbReference type="ARBA" id="ARBA00022692"/>
    </source>
</evidence>
<evidence type="ECO:0000259" key="6">
    <source>
        <dbReference type="SMART" id="SM01352"/>
    </source>
</evidence>
<dbReference type="SMART" id="SM01352">
    <property type="entry name" value="APCDDC"/>
    <property type="match status" value="1"/>
</dbReference>
<proteinExistence type="predicted"/>
<dbReference type="EMBL" id="CADCXU010001992">
    <property type="protein sequence ID" value="CAA9994467.1"/>
    <property type="molecule type" value="Genomic_DNA"/>
</dbReference>
<evidence type="ECO:0000256" key="1">
    <source>
        <dbReference type="ARBA" id="ARBA00004167"/>
    </source>
</evidence>
<keyword evidence="5" id="KW-0325">Glycoprotein</keyword>
<dbReference type="AlphaFoldDB" id="A0A6H5FXE1"/>
<dbReference type="OrthoDB" id="5985602at2759"/>
<organism evidence="7 8">
    <name type="scientific">Nesidiocoris tenuis</name>
    <dbReference type="NCBI Taxonomy" id="355587"/>
    <lineage>
        <taxon>Eukaryota</taxon>
        <taxon>Metazoa</taxon>
        <taxon>Ecdysozoa</taxon>
        <taxon>Arthropoda</taxon>
        <taxon>Hexapoda</taxon>
        <taxon>Insecta</taxon>
        <taxon>Pterygota</taxon>
        <taxon>Neoptera</taxon>
        <taxon>Paraneoptera</taxon>
        <taxon>Hemiptera</taxon>
        <taxon>Heteroptera</taxon>
        <taxon>Panheteroptera</taxon>
        <taxon>Cimicomorpha</taxon>
        <taxon>Miridae</taxon>
        <taxon>Dicyphina</taxon>
        <taxon>Nesidiocoris</taxon>
    </lineage>
</organism>
<dbReference type="InterPro" id="IPR042425">
    <property type="entry name" value="APCDD1"/>
</dbReference>
<dbReference type="PANTHER" id="PTHR31021:SF1">
    <property type="entry name" value="CHROMOSOME UNDETERMINED SCAFFOLD_56, WHOLE GENOME SHOTGUN SEQUENCE"/>
    <property type="match status" value="1"/>
</dbReference>
<keyword evidence="2" id="KW-0812">Transmembrane</keyword>
<keyword evidence="8" id="KW-1185">Reference proteome</keyword>
<dbReference type="GO" id="GO:0030178">
    <property type="term" value="P:negative regulation of Wnt signaling pathway"/>
    <property type="evidence" value="ECO:0007669"/>
    <property type="project" value="InterPro"/>
</dbReference>
<evidence type="ECO:0000313" key="8">
    <source>
        <dbReference type="Proteomes" id="UP000479000"/>
    </source>
</evidence>
<accession>A0A6H5FXE1</accession>
<dbReference type="GO" id="GO:0017147">
    <property type="term" value="F:Wnt-protein binding"/>
    <property type="evidence" value="ECO:0007669"/>
    <property type="project" value="InterPro"/>
</dbReference>
<comment type="subcellular location">
    <subcellularLocation>
        <location evidence="1">Membrane</location>
        <topology evidence="1">Single-pass membrane protein</topology>
    </subcellularLocation>
</comment>
<dbReference type="GO" id="GO:0005886">
    <property type="term" value="C:plasma membrane"/>
    <property type="evidence" value="ECO:0007669"/>
    <property type="project" value="InterPro"/>
</dbReference>
<sequence>MRMLTIKRASKMANANQSEYMRDNIQQVSSQPRFAVKTTVECDSVLEYISKSFHGQSVSDTSVNSLVLGIKELTQGILKEIQKSRKITWGTGKAFEVDADGYVTDREYRYSILSRGTVSIQKYRCLMRIDREAYRSPFCRVQAVQDFCAICKKVLKSALLEPPHIRHSTALPIHLSGEWVSMRCEIKHMALFVKRRFKVAGDRSGDIFYVKFNVGQEWRAEYEFYTDALCMKRTLMAVAEGDFLPAADVSDVRVLGAKDYDFRVVGVSLTAYERGVVASLEEDGRCGRNWQVNVSKNLKPTKGCPALGIKIPTTEYELIRIEQDGAGNAVLFLGQSEDRADEAKKRPTYFQPGMIQCSNVETPLTHFLNSYTNGSSAVRCFSIVTVALATAILASCT</sequence>
<gene>
    <name evidence="7" type="ORF">NTEN_LOCUS1283</name>
</gene>
<dbReference type="Pfam" id="PF14921">
    <property type="entry name" value="APCDDC"/>
    <property type="match status" value="1"/>
</dbReference>
<dbReference type="InterPro" id="IPR029405">
    <property type="entry name" value="APCDD1_dom"/>
</dbReference>
<name>A0A6H5FXE1_9HEMI</name>
<keyword evidence="4" id="KW-0472">Membrane</keyword>
<dbReference type="Proteomes" id="UP000479000">
    <property type="component" value="Unassembled WGS sequence"/>
</dbReference>
<evidence type="ECO:0000256" key="3">
    <source>
        <dbReference type="ARBA" id="ARBA00022729"/>
    </source>
</evidence>
<dbReference type="PANTHER" id="PTHR31021">
    <property type="entry name" value="ADENOMATOSIS POLYPOSIS COLI DOWN-REGULATED 1"/>
    <property type="match status" value="1"/>
</dbReference>
<feature type="domain" description="APCDD1" evidence="6">
    <location>
        <begin position="150"/>
        <end position="383"/>
    </location>
</feature>